<reference evidence="5 6" key="1">
    <citation type="journal article" date="2015" name="Genome Announc.">
        <title>Draft Genome Sequence of Rhodococcus rhodochrous Strain KG-21, a Soil Isolate from Oil Fields of Krishna-Godavari Basin, India.</title>
        <authorList>
            <person name="Dawar C."/>
            <person name="Aggarwal R.K."/>
        </authorList>
    </citation>
    <scope>NUCLEOTIDE SEQUENCE [LARGE SCALE GENOMIC DNA]</scope>
    <source>
        <strain evidence="5 6">KG-21</strain>
    </source>
</reference>
<evidence type="ECO:0000256" key="4">
    <source>
        <dbReference type="ARBA" id="ARBA00023136"/>
    </source>
</evidence>
<evidence type="ECO:0000313" key="6">
    <source>
        <dbReference type="Proteomes" id="UP000037712"/>
    </source>
</evidence>
<gene>
    <name evidence="5" type="ORF">Z051_19010</name>
</gene>
<proteinExistence type="predicted"/>
<organism evidence="5 6">
    <name type="scientific">Rhodococcus rhodochrous KG-21</name>
    <dbReference type="NCBI Taxonomy" id="1441923"/>
    <lineage>
        <taxon>Bacteria</taxon>
        <taxon>Bacillati</taxon>
        <taxon>Actinomycetota</taxon>
        <taxon>Actinomycetes</taxon>
        <taxon>Mycobacteriales</taxon>
        <taxon>Nocardiaceae</taxon>
        <taxon>Rhodococcus</taxon>
    </lineage>
</organism>
<sequence>MNNLTRAAARLLTGSTYALLGYDAWRTPGVRVDLAAPTLAAIRRHLPIPHEDERLVRGNAAVQTIAGTALALGILPRPAAMALIGSLIPTTVAGHAFWASTDPVAKKMQTVQFVKNMAMIGGLIFAAADRG</sequence>
<evidence type="ECO:0000313" key="5">
    <source>
        <dbReference type="EMBL" id="KOS54667.1"/>
    </source>
</evidence>
<keyword evidence="4" id="KW-0472">Membrane</keyword>
<dbReference type="GO" id="GO:0016020">
    <property type="term" value="C:membrane"/>
    <property type="evidence" value="ECO:0007669"/>
    <property type="project" value="UniProtKB-SubCell"/>
</dbReference>
<reference evidence="6" key="2">
    <citation type="submission" date="2015-01" db="EMBL/GenBank/DDBJ databases">
        <title>Draft genome sequence of potential hydrocarbon metabolising strain of Rhodococcus rhodochrous.</title>
        <authorList>
            <person name="Aggarwal R.K."/>
            <person name="Dawar C."/>
        </authorList>
    </citation>
    <scope>NUCLEOTIDE SEQUENCE [LARGE SCALE GENOMIC DNA]</scope>
    <source>
        <strain evidence="6">KG-21</strain>
    </source>
</reference>
<dbReference type="InterPro" id="IPR032808">
    <property type="entry name" value="DoxX"/>
</dbReference>
<evidence type="ECO:0000256" key="3">
    <source>
        <dbReference type="ARBA" id="ARBA00022989"/>
    </source>
</evidence>
<accession>A0A0M9WMN2</accession>
<dbReference type="RefSeq" id="WP_054374052.1">
    <property type="nucleotide sequence ID" value="NZ_AZYO01000060.1"/>
</dbReference>
<keyword evidence="2" id="KW-0812">Transmembrane</keyword>
<evidence type="ECO:0000256" key="1">
    <source>
        <dbReference type="ARBA" id="ARBA00004141"/>
    </source>
</evidence>
<keyword evidence="3" id="KW-1133">Transmembrane helix</keyword>
<dbReference type="Pfam" id="PF07681">
    <property type="entry name" value="DoxX"/>
    <property type="match status" value="1"/>
</dbReference>
<name>A0A0M9WMN2_RHORH</name>
<dbReference type="Proteomes" id="UP000037712">
    <property type="component" value="Unassembled WGS sequence"/>
</dbReference>
<protein>
    <submittedName>
        <fullName evidence="5">DoxX family protein</fullName>
    </submittedName>
</protein>
<dbReference type="EMBL" id="AZYO01000060">
    <property type="protein sequence ID" value="KOS54667.1"/>
    <property type="molecule type" value="Genomic_DNA"/>
</dbReference>
<dbReference type="PATRIC" id="fig|1441923.3.peg.4153"/>
<evidence type="ECO:0000256" key="2">
    <source>
        <dbReference type="ARBA" id="ARBA00022692"/>
    </source>
</evidence>
<comment type="subcellular location">
    <subcellularLocation>
        <location evidence="1">Membrane</location>
        <topology evidence="1">Multi-pass membrane protein</topology>
    </subcellularLocation>
</comment>
<comment type="caution">
    <text evidence="5">The sequence shown here is derived from an EMBL/GenBank/DDBJ whole genome shotgun (WGS) entry which is preliminary data.</text>
</comment>
<dbReference type="AlphaFoldDB" id="A0A0M9WMN2"/>